<evidence type="ECO:0000313" key="3">
    <source>
        <dbReference type="Proteomes" id="UP000006039"/>
    </source>
</evidence>
<dbReference type="EnsemblFungi" id="EJT78960">
    <property type="protein sequence ID" value="EJT78960"/>
    <property type="gene ID" value="GGTG_04052"/>
</dbReference>
<reference evidence="3" key="1">
    <citation type="submission" date="2010-07" db="EMBL/GenBank/DDBJ databases">
        <title>The genome sequence of Gaeumannomyces graminis var. tritici strain R3-111a-1.</title>
        <authorList>
            <consortium name="The Broad Institute Genome Sequencing Platform"/>
            <person name="Ma L.-J."/>
            <person name="Dead R."/>
            <person name="Young S."/>
            <person name="Zeng Q."/>
            <person name="Koehrsen M."/>
            <person name="Alvarado L."/>
            <person name="Berlin A."/>
            <person name="Chapman S.B."/>
            <person name="Chen Z."/>
            <person name="Freedman E."/>
            <person name="Gellesch M."/>
            <person name="Goldberg J."/>
            <person name="Griggs A."/>
            <person name="Gujja S."/>
            <person name="Heilman E.R."/>
            <person name="Heiman D."/>
            <person name="Hepburn T."/>
            <person name="Howarth C."/>
            <person name="Jen D."/>
            <person name="Larson L."/>
            <person name="Mehta T."/>
            <person name="Neiman D."/>
            <person name="Pearson M."/>
            <person name="Roberts A."/>
            <person name="Saif S."/>
            <person name="Shea T."/>
            <person name="Shenoy N."/>
            <person name="Sisk P."/>
            <person name="Stolte C."/>
            <person name="Sykes S."/>
            <person name="Walk T."/>
            <person name="White J."/>
            <person name="Yandava C."/>
            <person name="Haas B."/>
            <person name="Nusbaum C."/>
            <person name="Birren B."/>
        </authorList>
    </citation>
    <scope>NUCLEOTIDE SEQUENCE [LARGE SCALE GENOMIC DNA]</scope>
    <source>
        <strain evidence="3">R3-111a-1</strain>
    </source>
</reference>
<gene>
    <name evidence="2" type="primary">20344510</name>
    <name evidence="1" type="ORF">GGTG_04052</name>
</gene>
<proteinExistence type="predicted"/>
<dbReference type="Proteomes" id="UP000006039">
    <property type="component" value="Unassembled WGS sequence"/>
</dbReference>
<dbReference type="GeneID" id="20344510"/>
<dbReference type="AlphaFoldDB" id="J3NS04"/>
<reference evidence="1" key="3">
    <citation type="submission" date="2010-09" db="EMBL/GenBank/DDBJ databases">
        <title>Annotation of Gaeumannomyces graminis var. tritici R3-111a-1.</title>
        <authorList>
            <consortium name="The Broad Institute Genome Sequencing Platform"/>
            <person name="Ma L.-J."/>
            <person name="Dead R."/>
            <person name="Young S.K."/>
            <person name="Zeng Q."/>
            <person name="Gargeya S."/>
            <person name="Fitzgerald M."/>
            <person name="Haas B."/>
            <person name="Abouelleil A."/>
            <person name="Alvarado L."/>
            <person name="Arachchi H.M."/>
            <person name="Berlin A."/>
            <person name="Brown A."/>
            <person name="Chapman S.B."/>
            <person name="Chen Z."/>
            <person name="Dunbar C."/>
            <person name="Freedman E."/>
            <person name="Gearin G."/>
            <person name="Gellesch M."/>
            <person name="Goldberg J."/>
            <person name="Griggs A."/>
            <person name="Gujja S."/>
            <person name="Heiman D."/>
            <person name="Howarth C."/>
            <person name="Larson L."/>
            <person name="Lui A."/>
            <person name="MacDonald P.J.P."/>
            <person name="Mehta T."/>
            <person name="Montmayeur A."/>
            <person name="Murphy C."/>
            <person name="Neiman D."/>
            <person name="Pearson M."/>
            <person name="Priest M."/>
            <person name="Roberts A."/>
            <person name="Saif S."/>
            <person name="Shea T."/>
            <person name="Shenoy N."/>
            <person name="Sisk P."/>
            <person name="Stolte C."/>
            <person name="Sykes S."/>
            <person name="Yandava C."/>
            <person name="Wortman J."/>
            <person name="Nusbaum C."/>
            <person name="Birren B."/>
        </authorList>
    </citation>
    <scope>NUCLEOTIDE SEQUENCE</scope>
    <source>
        <strain evidence="1">R3-111a-1</strain>
    </source>
</reference>
<dbReference type="VEuPathDB" id="FungiDB:GGTG_04052"/>
<evidence type="ECO:0000313" key="1">
    <source>
        <dbReference type="EMBL" id="EJT78960.1"/>
    </source>
</evidence>
<evidence type="ECO:0000313" key="2">
    <source>
        <dbReference type="EnsemblFungi" id="EJT78960"/>
    </source>
</evidence>
<dbReference type="HOGENOM" id="CLU_2015436_0_0_1"/>
<reference evidence="2" key="5">
    <citation type="submission" date="2018-04" db="UniProtKB">
        <authorList>
            <consortium name="EnsemblFungi"/>
        </authorList>
    </citation>
    <scope>IDENTIFICATION</scope>
    <source>
        <strain evidence="2">R3-111a-1</strain>
    </source>
</reference>
<dbReference type="EMBL" id="GL385396">
    <property type="protein sequence ID" value="EJT78960.1"/>
    <property type="molecule type" value="Genomic_DNA"/>
</dbReference>
<dbReference type="RefSeq" id="XP_009220105.1">
    <property type="nucleotide sequence ID" value="XM_009221841.1"/>
</dbReference>
<name>J3NS04_GAET3</name>
<keyword evidence="3" id="KW-1185">Reference proteome</keyword>
<accession>J3NS04</accession>
<reference evidence="2" key="4">
    <citation type="journal article" date="2015" name="G3 (Bethesda)">
        <title>Genome sequences of three phytopathogenic species of the Magnaporthaceae family of fungi.</title>
        <authorList>
            <person name="Okagaki L.H."/>
            <person name="Nunes C.C."/>
            <person name="Sailsbery J."/>
            <person name="Clay B."/>
            <person name="Brown D."/>
            <person name="John T."/>
            <person name="Oh Y."/>
            <person name="Young N."/>
            <person name="Fitzgerald M."/>
            <person name="Haas B.J."/>
            <person name="Zeng Q."/>
            <person name="Young S."/>
            <person name="Adiconis X."/>
            <person name="Fan L."/>
            <person name="Levin J.Z."/>
            <person name="Mitchell T.K."/>
            <person name="Okubara P.A."/>
            <person name="Farman M.L."/>
            <person name="Kohn L.M."/>
            <person name="Birren B."/>
            <person name="Ma L.-J."/>
            <person name="Dean R.A."/>
        </authorList>
    </citation>
    <scope>NUCLEOTIDE SEQUENCE</scope>
    <source>
        <strain evidence="2">R3-111a-1</strain>
    </source>
</reference>
<protein>
    <submittedName>
        <fullName evidence="1 2">Uncharacterized protein</fullName>
    </submittedName>
</protein>
<organism evidence="1">
    <name type="scientific">Gaeumannomyces tritici (strain R3-111a-1)</name>
    <name type="common">Wheat and barley take-all root rot fungus</name>
    <name type="synonym">Gaeumannomyces graminis var. tritici</name>
    <dbReference type="NCBI Taxonomy" id="644352"/>
    <lineage>
        <taxon>Eukaryota</taxon>
        <taxon>Fungi</taxon>
        <taxon>Dikarya</taxon>
        <taxon>Ascomycota</taxon>
        <taxon>Pezizomycotina</taxon>
        <taxon>Sordariomycetes</taxon>
        <taxon>Sordariomycetidae</taxon>
        <taxon>Magnaporthales</taxon>
        <taxon>Magnaporthaceae</taxon>
        <taxon>Gaeumannomyces</taxon>
    </lineage>
</organism>
<sequence length="123" mass="13516">MALECSTCVPRPSLGHGGRALELQRHTWSLGLWNIATLLTGHQFESAHTRFNRLASAYLWSCPRFTSDLPTVDYLTVTPQYASQAEVNSFDAGTTAPPFRVGSLVTQCSFSRLAACQVIKRLG</sequence>
<reference evidence="1" key="2">
    <citation type="submission" date="2010-07" db="EMBL/GenBank/DDBJ databases">
        <authorList>
            <consortium name="The Broad Institute Genome Sequencing Platform"/>
            <consortium name="Broad Institute Genome Sequencing Center for Infectious Disease"/>
            <person name="Ma L.-J."/>
            <person name="Dead R."/>
            <person name="Young S."/>
            <person name="Zeng Q."/>
            <person name="Koehrsen M."/>
            <person name="Alvarado L."/>
            <person name="Berlin A."/>
            <person name="Chapman S.B."/>
            <person name="Chen Z."/>
            <person name="Freedman E."/>
            <person name="Gellesch M."/>
            <person name="Goldberg J."/>
            <person name="Griggs A."/>
            <person name="Gujja S."/>
            <person name="Heilman E.R."/>
            <person name="Heiman D."/>
            <person name="Hepburn T."/>
            <person name="Howarth C."/>
            <person name="Jen D."/>
            <person name="Larson L."/>
            <person name="Mehta T."/>
            <person name="Neiman D."/>
            <person name="Pearson M."/>
            <person name="Roberts A."/>
            <person name="Saif S."/>
            <person name="Shea T."/>
            <person name="Shenoy N."/>
            <person name="Sisk P."/>
            <person name="Stolte C."/>
            <person name="Sykes S."/>
            <person name="Walk T."/>
            <person name="White J."/>
            <person name="Yandava C."/>
            <person name="Haas B."/>
            <person name="Nusbaum C."/>
            <person name="Birren B."/>
        </authorList>
    </citation>
    <scope>NUCLEOTIDE SEQUENCE</scope>
    <source>
        <strain evidence="1">R3-111a-1</strain>
    </source>
</reference>